<dbReference type="GO" id="GO:0016592">
    <property type="term" value="C:mediator complex"/>
    <property type="evidence" value="ECO:0007669"/>
    <property type="project" value="InterPro"/>
</dbReference>
<evidence type="ECO:0000256" key="4">
    <source>
        <dbReference type="RuleBase" id="RU364147"/>
    </source>
</evidence>
<dbReference type="InterPro" id="IPR019404">
    <property type="entry name" value="Mediator_Med11"/>
</dbReference>
<protein>
    <recommendedName>
        <fullName evidence="4">Mediator of RNA polymerase II transcription subunit 11</fullName>
    </recommendedName>
    <alternativeName>
        <fullName evidence="4">Mediator complex subunit 11</fullName>
    </alternativeName>
</protein>
<evidence type="ECO:0000256" key="3">
    <source>
        <dbReference type="ARBA" id="ARBA00023242"/>
    </source>
</evidence>
<keyword evidence="4" id="KW-0010">Activator</keyword>
<comment type="subunit">
    <text evidence="4">Component of the Mediator complex.</text>
</comment>
<keyword evidence="4" id="KW-0804">Transcription</keyword>
<keyword evidence="3 4" id="KW-0539">Nucleus</keyword>
<reference evidence="6" key="1">
    <citation type="submission" date="2022-10" db="EMBL/GenBank/DDBJ databases">
        <title>Determination and structural analysis of whole genome sequence of Sarocladium strictum F4-1.</title>
        <authorList>
            <person name="Hu L."/>
            <person name="Jiang Y."/>
        </authorList>
    </citation>
    <scope>NUCLEOTIDE SEQUENCE</scope>
    <source>
        <strain evidence="6">F4-1</strain>
    </source>
</reference>
<feature type="region of interest" description="Disordered" evidence="5">
    <location>
        <begin position="119"/>
        <end position="142"/>
    </location>
</feature>
<gene>
    <name evidence="4" type="primary">MED11</name>
    <name evidence="6" type="ORF">NLU13_1556</name>
</gene>
<accession>A0AA39LCC3</accession>
<feature type="region of interest" description="Disordered" evidence="5">
    <location>
        <begin position="1"/>
        <end position="26"/>
    </location>
</feature>
<comment type="subcellular location">
    <subcellularLocation>
        <location evidence="1 4">Nucleus</location>
    </subcellularLocation>
</comment>
<comment type="similarity">
    <text evidence="2 4">Belongs to the Mediator complex subunit 11 family.</text>
</comment>
<dbReference type="EMBL" id="JAPDFR010000001">
    <property type="protein sequence ID" value="KAK0392058.1"/>
    <property type="molecule type" value="Genomic_DNA"/>
</dbReference>
<dbReference type="GO" id="GO:0006357">
    <property type="term" value="P:regulation of transcription by RNA polymerase II"/>
    <property type="evidence" value="ECO:0007669"/>
    <property type="project" value="InterPro"/>
</dbReference>
<evidence type="ECO:0000256" key="5">
    <source>
        <dbReference type="SAM" id="MobiDB-lite"/>
    </source>
</evidence>
<keyword evidence="7" id="KW-1185">Reference proteome</keyword>
<evidence type="ECO:0000313" key="7">
    <source>
        <dbReference type="Proteomes" id="UP001175261"/>
    </source>
</evidence>
<dbReference type="Pfam" id="PF10280">
    <property type="entry name" value="Med11"/>
    <property type="match status" value="1"/>
</dbReference>
<comment type="function">
    <text evidence="4">Component of the Mediator complex, a coactivator involved in the regulated transcription of nearly all RNA polymerase II-dependent genes. Mediator functions as a bridge to convey information from gene-specific regulatory proteins to the basal RNA polymerase II transcription machinery. Mediator is recruited to promoters by direct interactions with regulatory proteins and serves as a scaffold for the assembly of a functional pre-initiation complex with RNA polymerase II and the general transcription factors.</text>
</comment>
<proteinExistence type="inferred from homology"/>
<name>A0AA39LCC3_SARSR</name>
<keyword evidence="4" id="KW-0805">Transcription regulation</keyword>
<dbReference type="AlphaFoldDB" id="A0AA39LCC3"/>
<dbReference type="Proteomes" id="UP001175261">
    <property type="component" value="Unassembled WGS sequence"/>
</dbReference>
<evidence type="ECO:0000313" key="6">
    <source>
        <dbReference type="EMBL" id="KAK0392058.1"/>
    </source>
</evidence>
<comment type="caution">
    <text evidence="6">The sequence shown here is derived from an EMBL/GenBank/DDBJ whole genome shotgun (WGS) entry which is preliminary data.</text>
</comment>
<dbReference type="GO" id="GO:0003712">
    <property type="term" value="F:transcription coregulator activity"/>
    <property type="evidence" value="ECO:0007669"/>
    <property type="project" value="InterPro"/>
</dbReference>
<sequence length="179" mass="19757">MSSSDNDISMDEVGPHDQGQSDFKPFTVQENIQQLNAIDASIVKLMEHTSTSLNALTTSLDNASIGSPKPSVDPAAQKEAYRAATDSFLTTLHSIDVRMKRHILALEEAGVVDLAPKKKTDINEKPPPTLKPDGVGSVGGMDVGWLNSRSSKVERDMERELWDKTRNFLERDGDKLRHE</sequence>
<evidence type="ECO:0000256" key="2">
    <source>
        <dbReference type="ARBA" id="ARBA00008186"/>
    </source>
</evidence>
<dbReference type="Gene3D" id="1.10.287.3490">
    <property type="match status" value="1"/>
</dbReference>
<evidence type="ECO:0000256" key="1">
    <source>
        <dbReference type="ARBA" id="ARBA00004123"/>
    </source>
</evidence>
<organism evidence="6 7">
    <name type="scientific">Sarocladium strictum</name>
    <name type="common">Black bundle disease fungus</name>
    <name type="synonym">Acremonium strictum</name>
    <dbReference type="NCBI Taxonomy" id="5046"/>
    <lineage>
        <taxon>Eukaryota</taxon>
        <taxon>Fungi</taxon>
        <taxon>Dikarya</taxon>
        <taxon>Ascomycota</taxon>
        <taxon>Pezizomycotina</taxon>
        <taxon>Sordariomycetes</taxon>
        <taxon>Hypocreomycetidae</taxon>
        <taxon>Hypocreales</taxon>
        <taxon>Sarocladiaceae</taxon>
        <taxon>Sarocladium</taxon>
    </lineage>
</organism>